<dbReference type="Proteomes" id="UP000293195">
    <property type="component" value="Unassembled WGS sequence"/>
</dbReference>
<dbReference type="SUPFAM" id="SSF52540">
    <property type="entry name" value="P-loop containing nucleoside triphosphate hydrolases"/>
    <property type="match status" value="1"/>
</dbReference>
<dbReference type="Pfam" id="PF13424">
    <property type="entry name" value="TPR_12"/>
    <property type="match status" value="3"/>
</dbReference>
<evidence type="ECO:0000313" key="3">
    <source>
        <dbReference type="EMBL" id="RYN80678.1"/>
    </source>
</evidence>
<sequence>MRLLEIQHDGTIALTEDLIGADNVPAYAILSHTWLPGQEVTFDEFKRGLGRDKAGFDKIRFCAQQAQGDGLRYFWVDTCCINKADAAELQHAINSMFRWYQEATRCYVLLTDVLNAEPATNRVPDMPAWEEEFRRSRWFTRGWTLQELLAPRVVSFYSRDWTHLGERYNLKQLIHDITSIPCPALTGAPLDTFSVEQRLSWSSERQTTREEDKAYSLLGIFGVFTFLNYGEGETNAFRRLRKAIAEDSQETSQPQALVGSLGGRIAVHTPTVHKPSYYIPFPKNRYFVGRREELEILNQTLLGATGCQKMSIVGLGGAGKTQLALRFAYTVRETMSAVSIFWMPALSMESYEQACVAVAAALHISQAETGEDNAKELVKEHLSADQAGPWLLVLDNADDHDILYGTEHAPGIIDYLPESERGMTMFTTRVQELAVSLTRGDVLELGSMSKPDATNFLEKSLIRKNLTEEREAVEGLLDELAFLPLAIAQAAAYLNMNRTTITKYLRLLRHTEQDTISLISKEFRDQTRYKGSANAVVSTWVVSFSQLRERDAVAADLLAFMSCIEWKAIPQSLLPKLQSQGRLEEAIGTLCGYSFVSRREGDNASEVDGGEEWYDLHRLVHLATRVWVDKYGSTADVMQQALAHIAEVFPSDDFANQAVWRAYMPHALRLLDTKTFVEVQSRARLSLWVGRCLDFDGRVPEAVRWLEECLRCREGLDEDDPDRLSSEHELGVSYWANGQIEDAVRLLEHVVKVRDNTLAETHPDRLASQHALGVSYWANGQIEDAVRLLEHVVKVRDNTLAETHPDRLASQHQLGVSYWANGQIEDAVRLLEHVVKVQDTTLAETHPRRLASQHALGVSYRASGQIGDAVRLLEHVVKVRDNTLAETHPDRLASQHALSVSYWANGQIEDAVRLLEHVVKVRDNTLAETHPDRLASQHQLGVSYWANGQIEDAVRLLEHVVKVQDTTLAETHPRRLASEGWLRYMISYEE</sequence>
<name>A0ABY0FRL1_9PLEO</name>
<feature type="domain" description="Heterokaryon incompatibility" evidence="2">
    <location>
        <begin position="27"/>
        <end position="112"/>
    </location>
</feature>
<reference evidence="4" key="1">
    <citation type="journal article" date="2019" name="bioRxiv">
        <title>Genomics, evolutionary history and diagnostics of the Alternaria alternata species group including apple and Asian pear pathotypes.</title>
        <authorList>
            <person name="Armitage A.D."/>
            <person name="Cockerton H.M."/>
            <person name="Sreenivasaprasad S."/>
            <person name="Woodhall J.W."/>
            <person name="Lane C.R."/>
            <person name="Harrison R.J."/>
            <person name="Clarkson J.P."/>
        </authorList>
    </citation>
    <scope>NUCLEOTIDE SEQUENCE [LARGE SCALE GENOMIC DNA]</scope>
    <source>
        <strain evidence="4">FERA 635</strain>
    </source>
</reference>
<dbReference type="Pfam" id="PF06985">
    <property type="entry name" value="HET"/>
    <property type="match status" value="1"/>
</dbReference>
<evidence type="ECO:0000259" key="1">
    <source>
        <dbReference type="Pfam" id="PF00931"/>
    </source>
</evidence>
<organism evidence="3 4">
    <name type="scientific">Alternaria tenuissima</name>
    <dbReference type="NCBI Taxonomy" id="119927"/>
    <lineage>
        <taxon>Eukaryota</taxon>
        <taxon>Fungi</taxon>
        <taxon>Dikarya</taxon>
        <taxon>Ascomycota</taxon>
        <taxon>Pezizomycotina</taxon>
        <taxon>Dothideomycetes</taxon>
        <taxon>Pleosporomycetidae</taxon>
        <taxon>Pleosporales</taxon>
        <taxon>Pleosporineae</taxon>
        <taxon>Pleosporaceae</taxon>
        <taxon>Alternaria</taxon>
        <taxon>Alternaria sect. Alternaria</taxon>
        <taxon>Alternaria alternata complex</taxon>
    </lineage>
</organism>
<dbReference type="InterPro" id="IPR010730">
    <property type="entry name" value="HET"/>
</dbReference>
<dbReference type="InterPro" id="IPR011990">
    <property type="entry name" value="TPR-like_helical_dom_sf"/>
</dbReference>
<dbReference type="PANTHER" id="PTHR10622">
    <property type="entry name" value="HET DOMAIN-CONTAINING PROTEIN"/>
    <property type="match status" value="1"/>
</dbReference>
<dbReference type="SMART" id="SM00028">
    <property type="entry name" value="TPR"/>
    <property type="match status" value="6"/>
</dbReference>
<gene>
    <name evidence="3" type="ORF">AA0119_g13479</name>
</gene>
<feature type="domain" description="NB-ARC" evidence="1">
    <location>
        <begin position="293"/>
        <end position="465"/>
    </location>
</feature>
<protein>
    <recommendedName>
        <fullName evidence="5">Heterokaryon incompatibility domain-containing protein</fullName>
    </recommendedName>
</protein>
<dbReference type="SUPFAM" id="SSF48452">
    <property type="entry name" value="TPR-like"/>
    <property type="match status" value="2"/>
</dbReference>
<dbReference type="InterPro" id="IPR019734">
    <property type="entry name" value="TPR_rpt"/>
</dbReference>
<dbReference type="Pfam" id="PF00931">
    <property type="entry name" value="NB-ARC"/>
    <property type="match status" value="1"/>
</dbReference>
<evidence type="ECO:0008006" key="5">
    <source>
        <dbReference type="Google" id="ProtNLM"/>
    </source>
</evidence>
<evidence type="ECO:0000313" key="4">
    <source>
        <dbReference type="Proteomes" id="UP000293195"/>
    </source>
</evidence>
<dbReference type="Gene3D" id="3.40.50.300">
    <property type="entry name" value="P-loop containing nucleotide triphosphate hydrolases"/>
    <property type="match status" value="1"/>
</dbReference>
<dbReference type="InterPro" id="IPR002182">
    <property type="entry name" value="NB-ARC"/>
</dbReference>
<proteinExistence type="predicted"/>
<evidence type="ECO:0000259" key="2">
    <source>
        <dbReference type="Pfam" id="PF06985"/>
    </source>
</evidence>
<dbReference type="EMBL" id="PDXF01000288">
    <property type="protein sequence ID" value="RYN80678.1"/>
    <property type="molecule type" value="Genomic_DNA"/>
</dbReference>
<keyword evidence="4" id="KW-1185">Reference proteome</keyword>
<dbReference type="InterPro" id="IPR027417">
    <property type="entry name" value="P-loop_NTPase"/>
</dbReference>
<dbReference type="PANTHER" id="PTHR10622:SF11">
    <property type="entry name" value="HET-DOMAIN-CONTAINING PROTEIN"/>
    <property type="match status" value="1"/>
</dbReference>
<accession>A0ABY0FRL1</accession>
<dbReference type="Gene3D" id="1.25.40.10">
    <property type="entry name" value="Tetratricopeptide repeat domain"/>
    <property type="match status" value="2"/>
</dbReference>
<comment type="caution">
    <text evidence="3">The sequence shown here is derived from an EMBL/GenBank/DDBJ whole genome shotgun (WGS) entry which is preliminary data.</text>
</comment>